<reference evidence="1 2" key="1">
    <citation type="submission" date="2019-04" db="EMBL/GenBank/DDBJ databases">
        <title>Friends and foes A comparative genomics study of 23 Aspergillus species from section Flavi.</title>
        <authorList>
            <consortium name="DOE Joint Genome Institute"/>
            <person name="Kjaerbolling I."/>
            <person name="Vesth T."/>
            <person name="Frisvad J.C."/>
            <person name="Nybo J.L."/>
            <person name="Theobald S."/>
            <person name="Kildgaard S."/>
            <person name="Isbrandt T."/>
            <person name="Kuo A."/>
            <person name="Sato A."/>
            <person name="Lyhne E.K."/>
            <person name="Kogle M.E."/>
            <person name="Wiebenga A."/>
            <person name="Kun R.S."/>
            <person name="Lubbers R.J."/>
            <person name="Makela M.R."/>
            <person name="Barry K."/>
            <person name="Chovatia M."/>
            <person name="Clum A."/>
            <person name="Daum C."/>
            <person name="Haridas S."/>
            <person name="He G."/>
            <person name="LaButti K."/>
            <person name="Lipzen A."/>
            <person name="Mondo S."/>
            <person name="Riley R."/>
            <person name="Salamov A."/>
            <person name="Simmons B.A."/>
            <person name="Magnuson J.K."/>
            <person name="Henrissat B."/>
            <person name="Mortensen U.H."/>
            <person name="Larsen T.O."/>
            <person name="Devries R.P."/>
            <person name="Grigoriev I.V."/>
            <person name="Machida M."/>
            <person name="Baker S.E."/>
            <person name="Andersen M.R."/>
        </authorList>
    </citation>
    <scope>NUCLEOTIDE SEQUENCE [LARGE SCALE GENOMIC DNA]</scope>
    <source>
        <strain evidence="1 2">CBS 117626</strain>
    </source>
</reference>
<dbReference type="EMBL" id="ML738642">
    <property type="protein sequence ID" value="KAE8161422.1"/>
    <property type="molecule type" value="Genomic_DNA"/>
</dbReference>
<accession>A0A5N6URZ5</accession>
<organism evidence="1 2">
    <name type="scientific">Aspergillus tamarii</name>
    <dbReference type="NCBI Taxonomy" id="41984"/>
    <lineage>
        <taxon>Eukaryota</taxon>
        <taxon>Fungi</taxon>
        <taxon>Dikarya</taxon>
        <taxon>Ascomycota</taxon>
        <taxon>Pezizomycotina</taxon>
        <taxon>Eurotiomycetes</taxon>
        <taxon>Eurotiomycetidae</taxon>
        <taxon>Eurotiales</taxon>
        <taxon>Aspergillaceae</taxon>
        <taxon>Aspergillus</taxon>
        <taxon>Aspergillus subgen. Circumdati</taxon>
    </lineage>
</organism>
<gene>
    <name evidence="1" type="ORF">BDV40DRAFT_267853</name>
</gene>
<dbReference type="AlphaFoldDB" id="A0A5N6URZ5"/>
<evidence type="ECO:0000313" key="2">
    <source>
        <dbReference type="Proteomes" id="UP000326950"/>
    </source>
</evidence>
<proteinExistence type="predicted"/>
<name>A0A5N6URZ5_ASPTM</name>
<sequence length="100" mass="11449">MIFSSKYRRLVMPQSRILSHAHVSFCQSRGSRIMKSELVDNRLSAGQYRRFCFFTESLLTGLGFTTERVSLPGCSGSCLEFRVAFCCTLIFWILNSFTCL</sequence>
<keyword evidence="2" id="KW-1185">Reference proteome</keyword>
<protein>
    <submittedName>
        <fullName evidence="1">Uncharacterized protein</fullName>
    </submittedName>
</protein>
<dbReference type="Proteomes" id="UP000326950">
    <property type="component" value="Unassembled WGS sequence"/>
</dbReference>
<evidence type="ECO:0000313" key="1">
    <source>
        <dbReference type="EMBL" id="KAE8161422.1"/>
    </source>
</evidence>